<evidence type="ECO:0000313" key="1">
    <source>
        <dbReference type="EMBL" id="KAJ9126401.1"/>
    </source>
</evidence>
<dbReference type="EMBL" id="JASBWV010000005">
    <property type="protein sequence ID" value="KAJ9126401.1"/>
    <property type="molecule type" value="Genomic_DNA"/>
</dbReference>
<keyword evidence="2" id="KW-1185">Reference proteome</keyword>
<accession>A0ACC2XTR1</accession>
<reference evidence="1" key="1">
    <citation type="submission" date="2023-04" db="EMBL/GenBank/DDBJ databases">
        <title>Draft Genome sequencing of Naganishia species isolated from polar environments using Oxford Nanopore Technology.</title>
        <authorList>
            <person name="Leo P."/>
            <person name="Venkateswaran K."/>
        </authorList>
    </citation>
    <scope>NUCLEOTIDE SEQUENCE</scope>
    <source>
        <strain evidence="1">DBVPG 5303</strain>
    </source>
</reference>
<protein>
    <submittedName>
        <fullName evidence="1">Uncharacterized protein</fullName>
    </submittedName>
</protein>
<evidence type="ECO:0000313" key="2">
    <source>
        <dbReference type="Proteomes" id="UP001234202"/>
    </source>
</evidence>
<sequence length="206" mass="22552">MKRQLRASGQQVAPLGDYAYDEGEGGTEEEQGLEARKNGGRDRDAYEAGTGQPRKARNNSSRRRRRTSSSSGSSEDPDDDDDISAFLLAIRAHSTRLTRLNDHVESLVTRGKEAVVRVAAMQEGGRGRVWGVLELGEREQDEEEEEEHHVKGDDVDSIEGEPGIGATVELAQEPNPYSESDEVDSGFGGAGLRSGGLVENERREER</sequence>
<dbReference type="Proteomes" id="UP001234202">
    <property type="component" value="Unassembled WGS sequence"/>
</dbReference>
<gene>
    <name evidence="1" type="ORF">QFC24_002139</name>
</gene>
<proteinExistence type="predicted"/>
<name>A0ACC2XTR1_9TREE</name>
<comment type="caution">
    <text evidence="1">The sequence shown here is derived from an EMBL/GenBank/DDBJ whole genome shotgun (WGS) entry which is preliminary data.</text>
</comment>
<organism evidence="1 2">
    <name type="scientific">Naganishia onofrii</name>
    <dbReference type="NCBI Taxonomy" id="1851511"/>
    <lineage>
        <taxon>Eukaryota</taxon>
        <taxon>Fungi</taxon>
        <taxon>Dikarya</taxon>
        <taxon>Basidiomycota</taxon>
        <taxon>Agaricomycotina</taxon>
        <taxon>Tremellomycetes</taxon>
        <taxon>Filobasidiales</taxon>
        <taxon>Filobasidiaceae</taxon>
        <taxon>Naganishia</taxon>
    </lineage>
</organism>